<accession>A0ABT4S4G3</accession>
<dbReference type="RefSeq" id="WP_270152633.1">
    <property type="nucleotide sequence ID" value="NZ_JAPNNL010000002.1"/>
</dbReference>
<dbReference type="EMBL" id="JAPNNL010000002">
    <property type="protein sequence ID" value="MDA0631910.1"/>
    <property type="molecule type" value="Genomic_DNA"/>
</dbReference>
<dbReference type="Proteomes" id="UP001144036">
    <property type="component" value="Unassembled WGS sequence"/>
</dbReference>
<reference evidence="1" key="1">
    <citation type="submission" date="2022-11" db="EMBL/GenBank/DDBJ databases">
        <title>Nonomuraea corallina sp. nov., a new species of the genus Nonomuraea isolated from sea side sediment in Thai sea.</title>
        <authorList>
            <person name="Ngamcharungchit C."/>
            <person name="Matsumoto A."/>
            <person name="Suriyachadkun C."/>
            <person name="Panbangred W."/>
            <person name="Inahashi Y."/>
            <person name="Intra B."/>
        </authorList>
    </citation>
    <scope>NUCLEOTIDE SEQUENCE</scope>
    <source>
        <strain evidence="1">MCN248</strain>
    </source>
</reference>
<proteinExistence type="predicted"/>
<gene>
    <name evidence="1" type="ORF">OUY22_00650</name>
</gene>
<keyword evidence="2" id="KW-1185">Reference proteome</keyword>
<organism evidence="1 2">
    <name type="scientific">Nonomuraea corallina</name>
    <dbReference type="NCBI Taxonomy" id="2989783"/>
    <lineage>
        <taxon>Bacteria</taxon>
        <taxon>Bacillati</taxon>
        <taxon>Actinomycetota</taxon>
        <taxon>Actinomycetes</taxon>
        <taxon>Streptosporangiales</taxon>
        <taxon>Streptosporangiaceae</taxon>
        <taxon>Nonomuraea</taxon>
    </lineage>
</organism>
<sequence length="107" mass="11806">MTDNQNPRFHDVIPMFASENDSYDFKATGPVREAAVHDQRGQLLGHVWSDGRQAAGFTRAENATPELAQAGGRIRRILADAYKAGVPAGELFDPALFAPEFELRVKH</sequence>
<protein>
    <submittedName>
        <fullName evidence="1">Uncharacterized protein</fullName>
    </submittedName>
</protein>
<evidence type="ECO:0000313" key="1">
    <source>
        <dbReference type="EMBL" id="MDA0631910.1"/>
    </source>
</evidence>
<comment type="caution">
    <text evidence="1">The sequence shown here is derived from an EMBL/GenBank/DDBJ whole genome shotgun (WGS) entry which is preliminary data.</text>
</comment>
<evidence type="ECO:0000313" key="2">
    <source>
        <dbReference type="Proteomes" id="UP001144036"/>
    </source>
</evidence>
<name>A0ABT4S4G3_9ACTN</name>